<dbReference type="VEuPathDB" id="FungiDB:SPRG_18115"/>
<reference evidence="4 5" key="1">
    <citation type="journal article" date="2013" name="PLoS Genet.">
        <title>Distinctive expansion of potential virulence genes in the genome of the oomycete fish pathogen Saprolegnia parasitica.</title>
        <authorList>
            <person name="Jiang R.H."/>
            <person name="de Bruijn I."/>
            <person name="Haas B.J."/>
            <person name="Belmonte R."/>
            <person name="Lobach L."/>
            <person name="Christie J."/>
            <person name="van den Ackerveken G."/>
            <person name="Bottin A."/>
            <person name="Bulone V."/>
            <person name="Diaz-Moreno S.M."/>
            <person name="Dumas B."/>
            <person name="Fan L."/>
            <person name="Gaulin E."/>
            <person name="Govers F."/>
            <person name="Grenville-Briggs L.J."/>
            <person name="Horner N.R."/>
            <person name="Levin J.Z."/>
            <person name="Mammella M."/>
            <person name="Meijer H.J."/>
            <person name="Morris P."/>
            <person name="Nusbaum C."/>
            <person name="Oome S."/>
            <person name="Phillips A.J."/>
            <person name="van Rooyen D."/>
            <person name="Rzeszutek E."/>
            <person name="Saraiva M."/>
            <person name="Secombes C.J."/>
            <person name="Seidl M.F."/>
            <person name="Snel B."/>
            <person name="Stassen J.H."/>
            <person name="Sykes S."/>
            <person name="Tripathy S."/>
            <person name="van den Berg H."/>
            <person name="Vega-Arreguin J.C."/>
            <person name="Wawra S."/>
            <person name="Young S.K."/>
            <person name="Zeng Q."/>
            <person name="Dieguez-Uribeondo J."/>
            <person name="Russ C."/>
            <person name="Tyler B.M."/>
            <person name="van West P."/>
        </authorList>
    </citation>
    <scope>NUCLEOTIDE SEQUENCE [LARGE SCALE GENOMIC DNA]</scope>
    <source>
        <strain evidence="4 5">CBS 223.65</strain>
    </source>
</reference>
<dbReference type="SUPFAM" id="SSF52058">
    <property type="entry name" value="L domain-like"/>
    <property type="match status" value="1"/>
</dbReference>
<evidence type="ECO:0000313" key="5">
    <source>
        <dbReference type="Proteomes" id="UP000030745"/>
    </source>
</evidence>
<proteinExistence type="predicted"/>
<organism evidence="4 5">
    <name type="scientific">Saprolegnia parasitica (strain CBS 223.65)</name>
    <dbReference type="NCBI Taxonomy" id="695850"/>
    <lineage>
        <taxon>Eukaryota</taxon>
        <taxon>Sar</taxon>
        <taxon>Stramenopiles</taxon>
        <taxon>Oomycota</taxon>
        <taxon>Saprolegniomycetes</taxon>
        <taxon>Saprolegniales</taxon>
        <taxon>Saprolegniaceae</taxon>
        <taxon>Saprolegnia</taxon>
    </lineage>
</organism>
<keyword evidence="2" id="KW-0677">Repeat</keyword>
<keyword evidence="3" id="KW-0812">Transmembrane</keyword>
<dbReference type="AlphaFoldDB" id="A0A067BHZ7"/>
<dbReference type="GeneID" id="24139641"/>
<keyword evidence="5" id="KW-1185">Reference proteome</keyword>
<dbReference type="STRING" id="695850.A0A067BHZ7"/>
<dbReference type="PANTHER" id="PTHR45617:SF170">
    <property type="entry name" value="MIP14966P"/>
    <property type="match status" value="1"/>
</dbReference>
<evidence type="ECO:0000313" key="4">
    <source>
        <dbReference type="EMBL" id="KDO16355.1"/>
    </source>
</evidence>
<name>A0A067BHZ7_SAPPC</name>
<dbReference type="RefSeq" id="XP_012212937.1">
    <property type="nucleotide sequence ID" value="XM_012357547.1"/>
</dbReference>
<dbReference type="KEGG" id="spar:SPRG_18115"/>
<dbReference type="PANTHER" id="PTHR45617">
    <property type="entry name" value="LEUCINE RICH REPEAT FAMILY PROTEIN"/>
    <property type="match status" value="1"/>
</dbReference>
<dbReference type="OMA" id="IAMNRCK"/>
<sequence>MTPCPYSSLAIADDAAILAADDNCPLTSPVCLLNKQCFLRTYNYRALVEMLSADYTELSAQTVANYSFAAVGNVTNYANATLGFDCGGGYVDLTKLVLPKMLNSTRASRPSIAMNRCKLRSLSPTIVWPSNLESLSLTDGQLSVLPPNLPPTLRMIRLGGNYIQDITRLRTLPLTYLDLRGNALTSLQDMSWPALTCLELSGNSALQSIKNLKLTNAIDYFGAVNTALGDISIDGTTYLALRRLVPSLVNFVQSGVASFNGNVASDSCGAINDAALQPLWSLESMYKWSVCVIPIKTPSPSDMPPSSQQSRNDWVVVAVAITALLALLGTGFVLYIRRRRYAEVETSDGLATELDVLEPIRISIRDLNYVEKLNEGAFGEIWRGSLRGRAVAIKRLLPNRGSVEDIRSFIAELELMNRYVPVPADRRFARCCVDSTS</sequence>
<protein>
    <recommendedName>
        <fullName evidence="6">Protein kinase domain-containing protein</fullName>
    </recommendedName>
</protein>
<dbReference type="EMBL" id="KK584172">
    <property type="protein sequence ID" value="KDO16355.1"/>
    <property type="molecule type" value="Genomic_DNA"/>
</dbReference>
<dbReference type="Proteomes" id="UP000030745">
    <property type="component" value="Unassembled WGS sequence"/>
</dbReference>
<keyword evidence="3" id="KW-0472">Membrane</keyword>
<feature type="transmembrane region" description="Helical" evidence="3">
    <location>
        <begin position="314"/>
        <end position="336"/>
    </location>
</feature>
<evidence type="ECO:0008006" key="6">
    <source>
        <dbReference type="Google" id="ProtNLM"/>
    </source>
</evidence>
<dbReference type="InterPro" id="IPR032675">
    <property type="entry name" value="LRR_dom_sf"/>
</dbReference>
<dbReference type="Gene3D" id="3.80.10.10">
    <property type="entry name" value="Ribonuclease Inhibitor"/>
    <property type="match status" value="1"/>
</dbReference>
<dbReference type="OrthoDB" id="1668230at2759"/>
<keyword evidence="3" id="KW-1133">Transmembrane helix</keyword>
<evidence type="ECO:0000256" key="2">
    <source>
        <dbReference type="ARBA" id="ARBA00022737"/>
    </source>
</evidence>
<accession>A0A067BHZ7</accession>
<gene>
    <name evidence="4" type="ORF">SPRG_18115</name>
</gene>
<evidence type="ECO:0000256" key="1">
    <source>
        <dbReference type="ARBA" id="ARBA00022614"/>
    </source>
</evidence>
<dbReference type="InterPro" id="IPR011009">
    <property type="entry name" value="Kinase-like_dom_sf"/>
</dbReference>
<keyword evidence="1" id="KW-0433">Leucine-rich repeat</keyword>
<dbReference type="SUPFAM" id="SSF56112">
    <property type="entry name" value="Protein kinase-like (PK-like)"/>
    <property type="match status" value="1"/>
</dbReference>
<evidence type="ECO:0000256" key="3">
    <source>
        <dbReference type="SAM" id="Phobius"/>
    </source>
</evidence>
<dbReference type="Gene3D" id="3.30.200.20">
    <property type="entry name" value="Phosphorylase Kinase, domain 1"/>
    <property type="match status" value="1"/>
</dbReference>